<evidence type="ECO:0000313" key="2">
    <source>
        <dbReference type="Proteomes" id="UP000656077"/>
    </source>
</evidence>
<gene>
    <name evidence="1" type="ORF">GKZ28_25960</name>
</gene>
<protein>
    <submittedName>
        <fullName evidence="1">Uncharacterized protein</fullName>
    </submittedName>
</protein>
<organism evidence="1 2">
    <name type="scientific">Clostridium chromiireducens</name>
    <dbReference type="NCBI Taxonomy" id="225345"/>
    <lineage>
        <taxon>Bacteria</taxon>
        <taxon>Bacillati</taxon>
        <taxon>Bacillota</taxon>
        <taxon>Clostridia</taxon>
        <taxon>Eubacteriales</taxon>
        <taxon>Clostridiaceae</taxon>
        <taxon>Clostridium</taxon>
    </lineage>
</organism>
<comment type="caution">
    <text evidence="1">The sequence shown here is derived from an EMBL/GenBank/DDBJ whole genome shotgun (WGS) entry which is preliminary data.</text>
</comment>
<dbReference type="Proteomes" id="UP000656077">
    <property type="component" value="Unassembled WGS sequence"/>
</dbReference>
<dbReference type="EMBL" id="WSRQ01000092">
    <property type="protein sequence ID" value="MVX67100.1"/>
    <property type="molecule type" value="Genomic_DNA"/>
</dbReference>
<dbReference type="RefSeq" id="WP_160361551.1">
    <property type="nucleotide sequence ID" value="NZ_WSRQ01000092.1"/>
</dbReference>
<reference evidence="1" key="1">
    <citation type="submission" date="2019-12" db="EMBL/GenBank/DDBJ databases">
        <title>Microbes associate with the intestines of laboratory mice.</title>
        <authorList>
            <person name="Navarre W."/>
            <person name="Wong E."/>
        </authorList>
    </citation>
    <scope>NUCLEOTIDE SEQUENCE</scope>
    <source>
        <strain evidence="1">NM79_F5</strain>
    </source>
</reference>
<name>A0A964RSV2_9CLOT</name>
<dbReference type="AlphaFoldDB" id="A0A964RSV2"/>
<evidence type="ECO:0000313" key="1">
    <source>
        <dbReference type="EMBL" id="MVX67100.1"/>
    </source>
</evidence>
<proteinExistence type="predicted"/>
<sequence length="53" mass="6232">MKITVHISYPDNMEELQKKASDLLSSILIKKLESKEVEELVKLLKDNFNKITW</sequence>
<accession>A0A964RSV2</accession>